<dbReference type="Proteomes" id="UP001321486">
    <property type="component" value="Chromosome"/>
</dbReference>
<keyword evidence="7" id="KW-0240">DNA-directed RNA polymerase</keyword>
<feature type="domain" description="RNA polymerase sigma factor 70 region 4 type 2" evidence="6">
    <location>
        <begin position="129"/>
        <end position="174"/>
    </location>
</feature>
<dbReference type="InterPro" id="IPR039425">
    <property type="entry name" value="RNA_pol_sigma-70-like"/>
</dbReference>
<keyword evidence="4" id="KW-0804">Transcription</keyword>
<dbReference type="InterPro" id="IPR007627">
    <property type="entry name" value="RNA_pol_sigma70_r2"/>
</dbReference>
<dbReference type="InterPro" id="IPR036388">
    <property type="entry name" value="WH-like_DNA-bd_sf"/>
</dbReference>
<comment type="similarity">
    <text evidence="1">Belongs to the sigma-70 factor family. ECF subfamily.</text>
</comment>
<evidence type="ECO:0000256" key="4">
    <source>
        <dbReference type="ARBA" id="ARBA00023163"/>
    </source>
</evidence>
<keyword evidence="3" id="KW-0731">Sigma factor</keyword>
<organism evidence="7 8">
    <name type="scientific">Frondihabitans sucicola</name>
    <dbReference type="NCBI Taxonomy" id="1268041"/>
    <lineage>
        <taxon>Bacteria</taxon>
        <taxon>Bacillati</taxon>
        <taxon>Actinomycetota</taxon>
        <taxon>Actinomycetes</taxon>
        <taxon>Micrococcales</taxon>
        <taxon>Microbacteriaceae</taxon>
        <taxon>Frondihabitans</taxon>
    </lineage>
</organism>
<dbReference type="PANTHER" id="PTHR43133">
    <property type="entry name" value="RNA POLYMERASE ECF-TYPE SIGMA FACTO"/>
    <property type="match status" value="1"/>
</dbReference>
<dbReference type="Gene3D" id="1.10.1740.10">
    <property type="match status" value="1"/>
</dbReference>
<gene>
    <name evidence="7" type="primary">rpoE_1</name>
    <name evidence="7" type="ORF">GCM10025867_12040</name>
</gene>
<dbReference type="Pfam" id="PF04542">
    <property type="entry name" value="Sigma70_r2"/>
    <property type="match status" value="1"/>
</dbReference>
<dbReference type="NCBIfam" id="TIGR02937">
    <property type="entry name" value="sigma70-ECF"/>
    <property type="match status" value="1"/>
</dbReference>
<dbReference type="InterPro" id="IPR014284">
    <property type="entry name" value="RNA_pol_sigma-70_dom"/>
</dbReference>
<dbReference type="GO" id="GO:0000428">
    <property type="term" value="C:DNA-directed RNA polymerase complex"/>
    <property type="evidence" value="ECO:0007669"/>
    <property type="project" value="UniProtKB-KW"/>
</dbReference>
<dbReference type="SUPFAM" id="SSF88659">
    <property type="entry name" value="Sigma3 and sigma4 domains of RNA polymerase sigma factors"/>
    <property type="match status" value="1"/>
</dbReference>
<evidence type="ECO:0000313" key="7">
    <source>
        <dbReference type="EMBL" id="BDZ48963.1"/>
    </source>
</evidence>
<reference evidence="8" key="1">
    <citation type="journal article" date="2019" name="Int. J. Syst. Evol. Microbiol.">
        <title>The Global Catalogue of Microorganisms (GCM) 10K type strain sequencing project: providing services to taxonomists for standard genome sequencing and annotation.</title>
        <authorList>
            <consortium name="The Broad Institute Genomics Platform"/>
            <consortium name="The Broad Institute Genome Sequencing Center for Infectious Disease"/>
            <person name="Wu L."/>
            <person name="Ma J."/>
        </authorList>
    </citation>
    <scope>NUCLEOTIDE SEQUENCE [LARGE SCALE GENOMIC DNA]</scope>
    <source>
        <strain evidence="8">NBRC 108728</strain>
    </source>
</reference>
<evidence type="ECO:0000256" key="3">
    <source>
        <dbReference type="ARBA" id="ARBA00023082"/>
    </source>
</evidence>
<proteinExistence type="inferred from homology"/>
<dbReference type="InterPro" id="IPR013325">
    <property type="entry name" value="RNA_pol_sigma_r2"/>
</dbReference>
<keyword evidence="2" id="KW-0805">Transcription regulation</keyword>
<dbReference type="PANTHER" id="PTHR43133:SF25">
    <property type="entry name" value="RNA POLYMERASE SIGMA FACTOR RFAY-RELATED"/>
    <property type="match status" value="1"/>
</dbReference>
<evidence type="ECO:0000256" key="2">
    <source>
        <dbReference type="ARBA" id="ARBA00023015"/>
    </source>
</evidence>
<evidence type="ECO:0000259" key="5">
    <source>
        <dbReference type="Pfam" id="PF04542"/>
    </source>
</evidence>
<evidence type="ECO:0000256" key="1">
    <source>
        <dbReference type="ARBA" id="ARBA00010641"/>
    </source>
</evidence>
<feature type="domain" description="RNA polymerase sigma-70 region 2" evidence="5">
    <location>
        <begin position="23"/>
        <end position="90"/>
    </location>
</feature>
<sequence>MSAESAAWDRVRSGDPDSFGQIFDLHRDRVYAQALRLMKTTHDAEDVVALVFLEAWRRRATVRLVEGSALPWLLVTTNFVVRNAARTARRHRFAMSKLPPQDHEPDPSDEILARMDDTARLGRLQQGFVKLAKADQDILTLCVVNEFSTAQAAEALGVPLGTVKSRLSRAKQRLAALTGSPLPEDVSTPALGEIK</sequence>
<dbReference type="SUPFAM" id="SSF88946">
    <property type="entry name" value="Sigma2 domain of RNA polymerase sigma factors"/>
    <property type="match status" value="1"/>
</dbReference>
<dbReference type="InterPro" id="IPR013249">
    <property type="entry name" value="RNA_pol_sigma70_r4_t2"/>
</dbReference>
<accession>A0ABM8GKQ4</accession>
<evidence type="ECO:0000259" key="6">
    <source>
        <dbReference type="Pfam" id="PF08281"/>
    </source>
</evidence>
<dbReference type="InterPro" id="IPR013324">
    <property type="entry name" value="RNA_pol_sigma_r3/r4-like"/>
</dbReference>
<dbReference type="RefSeq" id="WP_286345852.1">
    <property type="nucleotide sequence ID" value="NZ_AP027732.1"/>
</dbReference>
<evidence type="ECO:0000313" key="8">
    <source>
        <dbReference type="Proteomes" id="UP001321486"/>
    </source>
</evidence>
<dbReference type="Pfam" id="PF08281">
    <property type="entry name" value="Sigma70_r4_2"/>
    <property type="match status" value="1"/>
</dbReference>
<protein>
    <submittedName>
        <fullName evidence="7">DNA-directed RNA polymerase sigma-70 factor</fullName>
    </submittedName>
</protein>
<dbReference type="EMBL" id="AP027732">
    <property type="protein sequence ID" value="BDZ48963.1"/>
    <property type="molecule type" value="Genomic_DNA"/>
</dbReference>
<dbReference type="Gene3D" id="1.10.10.10">
    <property type="entry name" value="Winged helix-like DNA-binding domain superfamily/Winged helix DNA-binding domain"/>
    <property type="match status" value="1"/>
</dbReference>
<name>A0ABM8GKQ4_9MICO</name>
<keyword evidence="8" id="KW-1185">Reference proteome</keyword>